<reference evidence="2 3" key="1">
    <citation type="submission" date="2019-06" db="EMBL/GenBank/DDBJ databases">
        <title>Thermomonas aquatica sp. nov., isolated from an industrial wastewater treatment plant.</title>
        <authorList>
            <person name="Jeon J.H."/>
            <person name="Park D.-S."/>
        </authorList>
    </citation>
    <scope>NUCLEOTIDE SEQUENCE [LARGE SCALE GENOMIC DNA]</scope>
    <source>
        <strain evidence="2 3">SY21</strain>
    </source>
</reference>
<proteinExistence type="predicted"/>
<dbReference type="OrthoDB" id="5293418at2"/>
<sequence length="535" mass="55925">MLGLLLALCALPALAQTRAWLDRAQITYGETATLNIETSASVRLIDYSPLAAQFDIAGQTVRRSYELVNERASTKSLFAVGIRPRGPGVIGVPALRVGNSSTPPLRLTVLPPAVQAAGGGSDAFVETVLDAAQPYVQQAVGMVVRLHVAVPLLSGQLDQDDVPGASLQRVGEDLQYQREIGGRRYNVVERRYLLIPERSGPLLIPGARFNGQAVGGLFDDVFDDGRKPLSAAAPAKRLQVQPIPANAPQPWLPLRDLALRYVQAPRNARAGEAATIELEAIADGASASQLPPLTMPDSAQAQVFADPAQSDEQFVEGRPRTTLRRRIAIVPLRAGTLSLPGPRIEWWDAARGVARTATLPPLQLQVAPGADAPAPPESAPPAAQAAVADAGDPAAADALKRFAPWLLLLAGVAASFAWWRSRSPPAAADADAGSAALAAPSAPAVADALKQGDLAAIAHALCAAGGSRGDDLDALRNRLADPAQAEAVGRLQAARWGGGDAQGALAALRSAFAKGPRWRASARKAEALLPPLYPE</sequence>
<evidence type="ECO:0000313" key="2">
    <source>
        <dbReference type="EMBL" id="QDA58536.1"/>
    </source>
</evidence>
<accession>A0A5B7ZVF6</accession>
<feature type="chain" id="PRO_5023088701" evidence="1">
    <location>
        <begin position="16"/>
        <end position="535"/>
    </location>
</feature>
<keyword evidence="3" id="KW-1185">Reference proteome</keyword>
<dbReference type="Proteomes" id="UP000308149">
    <property type="component" value="Chromosome"/>
</dbReference>
<feature type="signal peptide" evidence="1">
    <location>
        <begin position="1"/>
        <end position="15"/>
    </location>
</feature>
<evidence type="ECO:0000313" key="3">
    <source>
        <dbReference type="Proteomes" id="UP000308149"/>
    </source>
</evidence>
<dbReference type="PANTHER" id="PTHR40940:SF1">
    <property type="entry name" value="PROTEIN BATD"/>
    <property type="match status" value="1"/>
</dbReference>
<gene>
    <name evidence="2" type="ORF">FHQ07_11150</name>
</gene>
<name>A0A5B7ZVF6_9GAMM</name>
<dbReference type="KEGG" id="thes:FHQ07_11150"/>
<keyword evidence="1" id="KW-0732">Signal</keyword>
<dbReference type="EMBL" id="CP040871">
    <property type="protein sequence ID" value="QDA58536.1"/>
    <property type="molecule type" value="Genomic_DNA"/>
</dbReference>
<organism evidence="2 3">
    <name type="scientific">Thermomonas aquatica</name>
    <dbReference type="NCBI Taxonomy" id="2202149"/>
    <lineage>
        <taxon>Bacteria</taxon>
        <taxon>Pseudomonadati</taxon>
        <taxon>Pseudomonadota</taxon>
        <taxon>Gammaproteobacteria</taxon>
        <taxon>Lysobacterales</taxon>
        <taxon>Lysobacteraceae</taxon>
        <taxon>Thermomonas</taxon>
    </lineage>
</organism>
<dbReference type="AlphaFoldDB" id="A0A5B7ZVF6"/>
<dbReference type="InterPro" id="IPR025738">
    <property type="entry name" value="BatD"/>
</dbReference>
<evidence type="ECO:0000256" key="1">
    <source>
        <dbReference type="SAM" id="SignalP"/>
    </source>
</evidence>
<dbReference type="PANTHER" id="PTHR40940">
    <property type="entry name" value="PROTEIN BATD-RELATED"/>
    <property type="match status" value="1"/>
</dbReference>
<protein>
    <submittedName>
        <fullName evidence="2">Protein BatD</fullName>
    </submittedName>
</protein>
<dbReference type="Pfam" id="PF13584">
    <property type="entry name" value="BatD"/>
    <property type="match status" value="1"/>
</dbReference>